<accession>A0A3S4I4A0</accession>
<dbReference type="AlphaFoldDB" id="A0A3S4I4A0"/>
<organism evidence="1 2">
    <name type="scientific">Chromobacterium violaceum</name>
    <dbReference type="NCBI Taxonomy" id="536"/>
    <lineage>
        <taxon>Bacteria</taxon>
        <taxon>Pseudomonadati</taxon>
        <taxon>Pseudomonadota</taxon>
        <taxon>Betaproteobacteria</taxon>
        <taxon>Neisseriales</taxon>
        <taxon>Chromobacteriaceae</taxon>
        <taxon>Chromobacterium</taxon>
    </lineage>
</organism>
<evidence type="ECO:0000313" key="1">
    <source>
        <dbReference type="EMBL" id="VEB40878.1"/>
    </source>
</evidence>
<evidence type="ECO:0000313" key="2">
    <source>
        <dbReference type="Proteomes" id="UP000275777"/>
    </source>
</evidence>
<proteinExistence type="predicted"/>
<sequence length="56" mass="5904">MGALLGQFLKYSAALPLGVSGATTWLNLMTISPAAWANPERVRLAQTASAACFSFM</sequence>
<dbReference type="Proteomes" id="UP000275777">
    <property type="component" value="Chromosome"/>
</dbReference>
<gene>
    <name evidence="1" type="ORF">NCTC9695_01281</name>
</gene>
<dbReference type="EMBL" id="LR134182">
    <property type="protein sequence ID" value="VEB40878.1"/>
    <property type="molecule type" value="Genomic_DNA"/>
</dbReference>
<protein>
    <submittedName>
        <fullName evidence="1">Uncharacterized protein</fullName>
    </submittedName>
</protein>
<name>A0A3S4I4A0_CHRVL</name>
<reference evidence="1 2" key="1">
    <citation type="submission" date="2018-12" db="EMBL/GenBank/DDBJ databases">
        <authorList>
            <consortium name="Pathogen Informatics"/>
        </authorList>
    </citation>
    <scope>NUCLEOTIDE SEQUENCE [LARGE SCALE GENOMIC DNA]</scope>
    <source>
        <strain evidence="1 2">NCTC9695</strain>
    </source>
</reference>